<dbReference type="InterPro" id="IPR000551">
    <property type="entry name" value="MerR-type_HTH_dom"/>
</dbReference>
<dbReference type="PANTHER" id="PTHR30204">
    <property type="entry name" value="REDOX-CYCLING DRUG-SENSING TRANSCRIPTIONAL ACTIVATOR SOXR"/>
    <property type="match status" value="1"/>
</dbReference>
<organism evidence="3 5">
    <name type="scientific">Streptomyces nigrescens</name>
    <dbReference type="NCBI Taxonomy" id="1920"/>
    <lineage>
        <taxon>Bacteria</taxon>
        <taxon>Bacillati</taxon>
        <taxon>Actinomycetota</taxon>
        <taxon>Actinomycetes</taxon>
        <taxon>Kitasatosporales</taxon>
        <taxon>Streptomycetaceae</taxon>
        <taxon>Streptomyces</taxon>
    </lineage>
</organism>
<protein>
    <submittedName>
        <fullName evidence="3">MerR family transcriptional regulator</fullName>
    </submittedName>
</protein>
<evidence type="ECO:0000259" key="2">
    <source>
        <dbReference type="PROSITE" id="PS50937"/>
    </source>
</evidence>
<gene>
    <name evidence="3" type="ORF">Sliba_62500</name>
    <name evidence="4" type="ORF">STRLI_006203</name>
</gene>
<dbReference type="AlphaFoldDB" id="A0A640TQA4"/>
<dbReference type="Pfam" id="PF13411">
    <property type="entry name" value="MerR_1"/>
    <property type="match status" value="1"/>
</dbReference>
<keyword evidence="6" id="KW-1185">Reference proteome</keyword>
<dbReference type="Proteomes" id="UP001210609">
    <property type="component" value="Chromosome"/>
</dbReference>
<name>A0A640TQA4_STRNI</name>
<dbReference type="GO" id="GO:0003700">
    <property type="term" value="F:DNA-binding transcription factor activity"/>
    <property type="evidence" value="ECO:0007669"/>
    <property type="project" value="InterPro"/>
</dbReference>
<evidence type="ECO:0000256" key="1">
    <source>
        <dbReference type="ARBA" id="ARBA00023125"/>
    </source>
</evidence>
<reference evidence="3 5" key="1">
    <citation type="submission" date="2019-12" db="EMBL/GenBank/DDBJ databases">
        <title>Whole genome shotgun sequence of Streptomyces libani subsp. libani NBRC 13452.</title>
        <authorList>
            <person name="Ichikawa N."/>
            <person name="Kimura A."/>
            <person name="Kitahashi Y."/>
            <person name="Komaki H."/>
            <person name="Tamura T."/>
        </authorList>
    </citation>
    <scope>NUCLEOTIDE SEQUENCE [LARGE SCALE GENOMIC DNA]</scope>
    <source>
        <strain evidence="3 5">NBRC 13452</strain>
    </source>
</reference>
<evidence type="ECO:0000313" key="4">
    <source>
        <dbReference type="EMBL" id="WAU01947.1"/>
    </source>
</evidence>
<proteinExistence type="predicted"/>
<dbReference type="SMART" id="SM00422">
    <property type="entry name" value="HTH_MERR"/>
    <property type="match status" value="1"/>
</dbReference>
<dbReference type="EMBL" id="BLIP01000002">
    <property type="protein sequence ID" value="GFE25797.1"/>
    <property type="molecule type" value="Genomic_DNA"/>
</dbReference>
<dbReference type="InterPro" id="IPR009061">
    <property type="entry name" value="DNA-bd_dom_put_sf"/>
</dbReference>
<dbReference type="GO" id="GO:0003677">
    <property type="term" value="F:DNA binding"/>
    <property type="evidence" value="ECO:0007669"/>
    <property type="project" value="UniProtKB-KW"/>
</dbReference>
<evidence type="ECO:0000313" key="3">
    <source>
        <dbReference type="EMBL" id="GFE25797.1"/>
    </source>
</evidence>
<reference evidence="4 6" key="2">
    <citation type="submission" date="2022-12" db="EMBL/GenBank/DDBJ databases">
        <authorList>
            <person name="Ruckert C."/>
            <person name="Busche T."/>
            <person name="Kalinowski J."/>
            <person name="Wittmann C."/>
        </authorList>
    </citation>
    <scope>NUCLEOTIDE SEQUENCE [LARGE SCALE GENOMIC DNA]</scope>
    <source>
        <strain evidence="4 6">DSM 40555</strain>
    </source>
</reference>
<accession>A0A640TQA4</accession>
<evidence type="ECO:0000313" key="6">
    <source>
        <dbReference type="Proteomes" id="UP001210609"/>
    </source>
</evidence>
<dbReference type="PRINTS" id="PR00040">
    <property type="entry name" value="HTHMERR"/>
</dbReference>
<sequence length="230" mass="24075">MRIGELSRETGVAIPTIKYYVREGLLPAGRLTSPNQASYDDGHVRRLRLIRGLIDVGGLTVSAVREVLAAVDSPGEPVHEVLGAAQHAITPRPAATPEGMERARQSVAELIRHRGWRVGPDHPAFEALAVALATFRGVGRGEFEEILDDYAAACERVAAADLAWLGRNAEVDGMVECVVVGTVLGDAVLAAMRRLAHVEASARKFEGAAEGTAGEGAAAEGAVAEGAGGR</sequence>
<feature type="domain" description="HTH merR-type" evidence="2">
    <location>
        <begin position="1"/>
        <end position="70"/>
    </location>
</feature>
<evidence type="ECO:0000313" key="5">
    <source>
        <dbReference type="Proteomes" id="UP000429552"/>
    </source>
</evidence>
<dbReference type="Gene3D" id="1.10.1660.10">
    <property type="match status" value="1"/>
</dbReference>
<dbReference type="RefSeq" id="WP_159490492.1">
    <property type="nucleotide sequence ID" value="NZ_BLIP01000002.1"/>
</dbReference>
<dbReference type="Proteomes" id="UP000429552">
    <property type="component" value="Unassembled WGS sequence"/>
</dbReference>
<dbReference type="EMBL" id="CP114202">
    <property type="protein sequence ID" value="WAU01947.1"/>
    <property type="molecule type" value="Genomic_DNA"/>
</dbReference>
<dbReference type="CDD" id="cd04780">
    <property type="entry name" value="HTH_MerR-like_sg5"/>
    <property type="match status" value="1"/>
</dbReference>
<keyword evidence="1" id="KW-0238">DNA-binding</keyword>
<dbReference type="InterPro" id="IPR047057">
    <property type="entry name" value="MerR_fam"/>
</dbReference>
<dbReference type="PROSITE" id="PS50937">
    <property type="entry name" value="HTH_MERR_2"/>
    <property type="match status" value="1"/>
</dbReference>
<dbReference type="SUPFAM" id="SSF46955">
    <property type="entry name" value="Putative DNA-binding domain"/>
    <property type="match status" value="1"/>
</dbReference>
<dbReference type="PANTHER" id="PTHR30204:SF98">
    <property type="entry name" value="HTH-TYPE TRANSCRIPTIONAL REGULATOR ADHR"/>
    <property type="match status" value="1"/>
</dbReference>